<evidence type="ECO:0000313" key="1">
    <source>
        <dbReference type="EMBL" id="CAK1585313.1"/>
    </source>
</evidence>
<protein>
    <submittedName>
        <fullName evidence="1">Uncharacterized protein</fullName>
    </submittedName>
</protein>
<sequence length="71" mass="8356">MQQRYKKGDYRCVISKMECLTDSNCTGLLSTRMDMCFIRQKLLNKIDLSNISSKFLHKVKKKQFIITICSM</sequence>
<proteinExistence type="predicted"/>
<evidence type="ECO:0000313" key="2">
    <source>
        <dbReference type="Proteomes" id="UP001314205"/>
    </source>
</evidence>
<reference evidence="1 2" key="1">
    <citation type="submission" date="2023-11" db="EMBL/GenBank/DDBJ databases">
        <authorList>
            <person name="Hedman E."/>
            <person name="Englund M."/>
            <person name="Stromberg M."/>
            <person name="Nyberg Akerstrom W."/>
            <person name="Nylinder S."/>
            <person name="Jareborg N."/>
            <person name="Kallberg Y."/>
            <person name="Kronander E."/>
        </authorList>
    </citation>
    <scope>NUCLEOTIDE SEQUENCE [LARGE SCALE GENOMIC DNA]</scope>
</reference>
<dbReference type="EMBL" id="CAVLGL010000079">
    <property type="protein sequence ID" value="CAK1585313.1"/>
    <property type="molecule type" value="Genomic_DNA"/>
</dbReference>
<dbReference type="AlphaFoldDB" id="A0AAV1KQL6"/>
<organism evidence="1 2">
    <name type="scientific">Parnassius mnemosyne</name>
    <name type="common">clouded apollo</name>
    <dbReference type="NCBI Taxonomy" id="213953"/>
    <lineage>
        <taxon>Eukaryota</taxon>
        <taxon>Metazoa</taxon>
        <taxon>Ecdysozoa</taxon>
        <taxon>Arthropoda</taxon>
        <taxon>Hexapoda</taxon>
        <taxon>Insecta</taxon>
        <taxon>Pterygota</taxon>
        <taxon>Neoptera</taxon>
        <taxon>Endopterygota</taxon>
        <taxon>Lepidoptera</taxon>
        <taxon>Glossata</taxon>
        <taxon>Ditrysia</taxon>
        <taxon>Papilionoidea</taxon>
        <taxon>Papilionidae</taxon>
        <taxon>Parnassiinae</taxon>
        <taxon>Parnassini</taxon>
        <taxon>Parnassius</taxon>
        <taxon>Driopa</taxon>
    </lineage>
</organism>
<dbReference type="Proteomes" id="UP001314205">
    <property type="component" value="Unassembled WGS sequence"/>
</dbReference>
<keyword evidence="2" id="KW-1185">Reference proteome</keyword>
<comment type="caution">
    <text evidence="1">The sequence shown here is derived from an EMBL/GenBank/DDBJ whole genome shotgun (WGS) entry which is preliminary data.</text>
</comment>
<accession>A0AAV1KQL6</accession>
<name>A0AAV1KQL6_9NEOP</name>
<gene>
    <name evidence="1" type="ORF">PARMNEM_LOCUS6415</name>
</gene>